<protein>
    <submittedName>
        <fullName evidence="1">Uncharacterized protein</fullName>
    </submittedName>
</protein>
<proteinExistence type="predicted"/>
<evidence type="ECO:0000313" key="1">
    <source>
        <dbReference type="EMBL" id="SVC31849.1"/>
    </source>
</evidence>
<dbReference type="AlphaFoldDB" id="A0A382L5D7"/>
<accession>A0A382L5D7</accession>
<reference evidence="1" key="1">
    <citation type="submission" date="2018-05" db="EMBL/GenBank/DDBJ databases">
        <authorList>
            <person name="Lanie J.A."/>
            <person name="Ng W.-L."/>
            <person name="Kazmierczak K.M."/>
            <person name="Andrzejewski T.M."/>
            <person name="Davidsen T.M."/>
            <person name="Wayne K.J."/>
            <person name="Tettelin H."/>
            <person name="Glass J.I."/>
            <person name="Rusch D."/>
            <person name="Podicherti R."/>
            <person name="Tsui H.-C.T."/>
            <person name="Winkler M.E."/>
        </authorList>
    </citation>
    <scope>NUCLEOTIDE SEQUENCE</scope>
</reference>
<name>A0A382L5D7_9ZZZZ</name>
<dbReference type="EMBL" id="UINC01084839">
    <property type="protein sequence ID" value="SVC31849.1"/>
    <property type="molecule type" value="Genomic_DNA"/>
</dbReference>
<sequence>MSWNIGSQEWEMTSEPDDDDLLKLLVSNIN</sequence>
<organism evidence="1">
    <name type="scientific">marine metagenome</name>
    <dbReference type="NCBI Taxonomy" id="408172"/>
    <lineage>
        <taxon>unclassified sequences</taxon>
        <taxon>metagenomes</taxon>
        <taxon>ecological metagenomes</taxon>
    </lineage>
</organism>
<gene>
    <name evidence="1" type="ORF">METZ01_LOCUS284703</name>
</gene>